<feature type="binding site" evidence="7">
    <location>
        <begin position="835"/>
        <end position="837"/>
    </location>
    <ligand>
        <name>ATP</name>
        <dbReference type="ChEBI" id="CHEBI:30616"/>
    </ligand>
</feature>
<feature type="region of interest" description="Disordered" evidence="9">
    <location>
        <begin position="1042"/>
        <end position="1061"/>
    </location>
</feature>
<keyword evidence="5 7" id="KW-0067">ATP-binding</keyword>
<feature type="region of interest" description="Disordered" evidence="9">
    <location>
        <begin position="170"/>
        <end position="220"/>
    </location>
</feature>
<gene>
    <name evidence="11" type="ORF">HXX76_006532</name>
</gene>
<evidence type="ECO:0000259" key="10">
    <source>
        <dbReference type="PROSITE" id="PS50011"/>
    </source>
</evidence>
<dbReference type="InterPro" id="IPR008271">
    <property type="entry name" value="Ser/Thr_kinase_AS"/>
</dbReference>
<protein>
    <recommendedName>
        <fullName evidence="10">Protein kinase domain-containing protein</fullName>
    </recommendedName>
</protein>
<sequence length="1061" mass="107737">MFRRLSARPGSPELAEPGARASADGGNYSAIGSPSPRKREPSNGIGAKIKQVIFRSPSAAGQPDNSGFDRPSAASTSTAASVSSNLSERGPVSSDRSPRRSHDYAAHYLTPPQSSSGSGGVVTGGAAPPSSPPPTTTLAAAAPQQQPTAAAPSKPSRGLLSLLLRRSSSRRRDAFGGGSGAGPAPAPAGAGGGGSGNGRSGNVPAPPPPAGLLSGAGGDTARHIFDRHSVELPASPSPVLVRPIPSAIRSPFSTSVASAAAAAAAATAAPSPQAAAAVATQYQRQSCNWPASEGHGGAMTPRGSLSPVVAAGDGCGGASAISAIEPLLPQCTWEPSVCCSEGDDGGSGSARHDGFSTASTMTTIPSVQTPVTPPTGGSAYTAAAAGGSDGSGSGAAAYGRQQQPAAAAMQMLVQARTLAVAAAAAADAIAATAPCSPSVRVAATSPSFPSAMMAAAAAAAAQAEAEQAYAAASGDQKRAALAALSRSMGPAATLHHHLHQNQQHKHLARPPAQHLHYSPQLAAHSHQPPPHRHQHFFAASDTDCARSAEELQQQGLEAMTLGPLSPPVFDTPSALQPPPLPVHQQQVPPLPHARSPAMALPARCAAHPQDAAGARADSSFWSGVSAPTASSCHHLLAAPRLLPHAAAFSACEDSAFERPSADASAYASSPPLATAPVEATAHHHHPHSAGGAAPRSAAAPTDAAPVDAALPPPVTVAPAAAAATAMDEVAAGSSQLLATSLCTPPAMQRPVWRMEDYALTRRLYRGQMASVYKGRCLRSGLPVALKVYFKARVAPNVAHMVMREAALQLRASAHRFVLKLYGVFQTEELVVFVCELASRGSLAQLVGAGAAGGRCTRLSETQLRQAVLEPLLDALGYLHSKGVCHRDIKPENILFTANWDFRLADFGVSIDLLKERAVTRAGTADYMAPEVERCPLKRNPDDNKHDASLAYSTAADVWSIGILAYELMVGFPPAINLDAPVKHPHTGTSTSSQATISFPASVSAGARDFITQALALRPEDRPTAQQLRAHAWLRAGARSAAAAPAASSSGAAGAPGGISAA</sequence>
<feature type="binding site" evidence="7">
    <location>
        <position position="786"/>
    </location>
    <ligand>
        <name>ATP</name>
        <dbReference type="ChEBI" id="CHEBI:30616"/>
    </ligand>
</feature>
<evidence type="ECO:0000256" key="3">
    <source>
        <dbReference type="ARBA" id="ARBA00022741"/>
    </source>
</evidence>
<keyword evidence="1" id="KW-0723">Serine/threonine-protein kinase</keyword>
<accession>A0A835TDH4</accession>
<dbReference type="EMBL" id="JAEHOC010000013">
    <property type="protein sequence ID" value="KAG2436221.1"/>
    <property type="molecule type" value="Genomic_DNA"/>
</dbReference>
<dbReference type="GO" id="GO:0005524">
    <property type="term" value="F:ATP binding"/>
    <property type="evidence" value="ECO:0007669"/>
    <property type="project" value="UniProtKB-KW"/>
</dbReference>
<dbReference type="AlphaFoldDB" id="A0A835TDH4"/>
<evidence type="ECO:0000256" key="7">
    <source>
        <dbReference type="PIRSR" id="PIRSR630616-2"/>
    </source>
</evidence>
<feature type="binding site" evidence="7">
    <location>
        <position position="905"/>
    </location>
    <ligand>
        <name>ATP</name>
        <dbReference type="ChEBI" id="CHEBI:30616"/>
    </ligand>
</feature>
<keyword evidence="4" id="KW-0418">Kinase</keyword>
<feature type="compositionally biased region" description="Low complexity" evidence="9">
    <location>
        <begin position="72"/>
        <end position="84"/>
    </location>
</feature>
<evidence type="ECO:0000313" key="11">
    <source>
        <dbReference type="EMBL" id="KAG2436221.1"/>
    </source>
</evidence>
<dbReference type="InterPro" id="IPR030616">
    <property type="entry name" value="Aur-like"/>
</dbReference>
<keyword evidence="3 7" id="KW-0547">Nucleotide-binding</keyword>
<feature type="region of interest" description="Disordered" evidence="9">
    <location>
        <begin position="677"/>
        <end position="706"/>
    </location>
</feature>
<proteinExistence type="predicted"/>
<dbReference type="Pfam" id="PF00069">
    <property type="entry name" value="Pkinase"/>
    <property type="match status" value="1"/>
</dbReference>
<evidence type="ECO:0000256" key="9">
    <source>
        <dbReference type="SAM" id="MobiDB-lite"/>
    </source>
</evidence>
<organism evidence="11 12">
    <name type="scientific">Chlamydomonas incerta</name>
    <dbReference type="NCBI Taxonomy" id="51695"/>
    <lineage>
        <taxon>Eukaryota</taxon>
        <taxon>Viridiplantae</taxon>
        <taxon>Chlorophyta</taxon>
        <taxon>core chlorophytes</taxon>
        <taxon>Chlorophyceae</taxon>
        <taxon>CS clade</taxon>
        <taxon>Chlamydomonadales</taxon>
        <taxon>Chlamydomonadaceae</taxon>
        <taxon>Chlamydomonas</taxon>
    </lineage>
</organism>
<dbReference type="OrthoDB" id="10543425at2759"/>
<dbReference type="PROSITE" id="PS00108">
    <property type="entry name" value="PROTEIN_KINASE_ST"/>
    <property type="match status" value="1"/>
</dbReference>
<feature type="compositionally biased region" description="Gly residues" evidence="9">
    <location>
        <begin position="189"/>
        <end position="199"/>
    </location>
</feature>
<keyword evidence="2" id="KW-0808">Transferase</keyword>
<keyword evidence="12" id="KW-1185">Reference proteome</keyword>
<name>A0A835TDH4_CHLIN</name>
<evidence type="ECO:0000256" key="2">
    <source>
        <dbReference type="ARBA" id="ARBA00022679"/>
    </source>
</evidence>
<feature type="binding site" evidence="7">
    <location>
        <begin position="891"/>
        <end position="892"/>
    </location>
    <ligand>
        <name>ATP</name>
        <dbReference type="ChEBI" id="CHEBI:30616"/>
    </ligand>
</feature>
<dbReference type="InterPro" id="IPR000719">
    <property type="entry name" value="Prot_kinase_dom"/>
</dbReference>
<evidence type="ECO:0000256" key="6">
    <source>
        <dbReference type="PIRSR" id="PIRSR630616-1"/>
    </source>
</evidence>
<dbReference type="InterPro" id="IPR011009">
    <property type="entry name" value="Kinase-like_dom_sf"/>
</dbReference>
<feature type="domain" description="Protein kinase" evidence="10">
    <location>
        <begin position="757"/>
        <end position="1033"/>
    </location>
</feature>
<dbReference type="SMART" id="SM00220">
    <property type="entry name" value="S_TKc"/>
    <property type="match status" value="1"/>
</dbReference>
<feature type="region of interest" description="Disordered" evidence="9">
    <location>
        <begin position="1"/>
        <end position="158"/>
    </location>
</feature>
<dbReference type="Proteomes" id="UP000650467">
    <property type="component" value="Unassembled WGS sequence"/>
</dbReference>
<dbReference type="PANTHER" id="PTHR24350">
    <property type="entry name" value="SERINE/THREONINE-PROTEIN KINASE IAL-RELATED"/>
    <property type="match status" value="1"/>
</dbReference>
<feature type="compositionally biased region" description="Low complexity" evidence="9">
    <location>
        <begin position="688"/>
        <end position="706"/>
    </location>
</feature>
<dbReference type="FunFam" id="1.10.510.10:FF:000813">
    <property type="entry name" value="Aurora-like kinase"/>
    <property type="match status" value="1"/>
</dbReference>
<dbReference type="SUPFAM" id="SSF56112">
    <property type="entry name" value="Protein kinase-like (PK-like)"/>
    <property type="match status" value="1"/>
</dbReference>
<dbReference type="Gene3D" id="1.10.510.10">
    <property type="entry name" value="Transferase(Phosphotransferase) domain 1"/>
    <property type="match status" value="1"/>
</dbReference>
<evidence type="ECO:0000313" key="12">
    <source>
        <dbReference type="Proteomes" id="UP000650467"/>
    </source>
</evidence>
<feature type="cross-link" description="Glycyl lysine isopeptide (Lys-Gly) (interchain with G-Cter in SUMO2)" evidence="8">
    <location>
        <position position="889"/>
    </location>
</feature>
<reference evidence="11" key="1">
    <citation type="journal article" date="2020" name="bioRxiv">
        <title>Comparative genomics of Chlamydomonas.</title>
        <authorList>
            <person name="Craig R.J."/>
            <person name="Hasan A.R."/>
            <person name="Ness R.W."/>
            <person name="Keightley P.D."/>
        </authorList>
    </citation>
    <scope>NUCLEOTIDE SEQUENCE</scope>
    <source>
        <strain evidence="11">SAG 7.73</strain>
    </source>
</reference>
<feature type="compositionally biased region" description="Basic and acidic residues" evidence="9">
    <location>
        <begin position="96"/>
        <end position="105"/>
    </location>
</feature>
<dbReference type="GO" id="GO:0004674">
    <property type="term" value="F:protein serine/threonine kinase activity"/>
    <property type="evidence" value="ECO:0007669"/>
    <property type="project" value="UniProtKB-KW"/>
</dbReference>
<evidence type="ECO:0000256" key="1">
    <source>
        <dbReference type="ARBA" id="ARBA00022527"/>
    </source>
</evidence>
<feature type="active site" description="Proton acceptor" evidence="6">
    <location>
        <position position="887"/>
    </location>
</feature>
<evidence type="ECO:0000256" key="4">
    <source>
        <dbReference type="ARBA" id="ARBA00022777"/>
    </source>
</evidence>
<evidence type="ECO:0000256" key="8">
    <source>
        <dbReference type="PIRSR" id="PIRSR630616-3"/>
    </source>
</evidence>
<dbReference type="PROSITE" id="PS50011">
    <property type="entry name" value="PROTEIN_KINASE_DOM"/>
    <property type="match status" value="1"/>
</dbReference>
<feature type="compositionally biased region" description="Low complexity" evidence="9">
    <location>
        <begin position="136"/>
        <end position="158"/>
    </location>
</feature>
<evidence type="ECO:0000256" key="5">
    <source>
        <dbReference type="ARBA" id="ARBA00022840"/>
    </source>
</evidence>
<comment type="caution">
    <text evidence="11">The sequence shown here is derived from an EMBL/GenBank/DDBJ whole genome shotgun (WGS) entry which is preliminary data.</text>
</comment>